<name>A0A5J4Z3I5_PORPP</name>
<keyword evidence="2" id="KW-1185">Reference proteome</keyword>
<evidence type="ECO:0000313" key="2">
    <source>
        <dbReference type="Proteomes" id="UP000324585"/>
    </source>
</evidence>
<dbReference type="Proteomes" id="UP000324585">
    <property type="component" value="Unassembled WGS sequence"/>
</dbReference>
<gene>
    <name evidence="1" type="ORF">FVE85_1193</name>
</gene>
<accession>A0A5J4Z3I5</accession>
<comment type="caution">
    <text evidence="1">The sequence shown here is derived from an EMBL/GenBank/DDBJ whole genome shotgun (WGS) entry which is preliminary data.</text>
</comment>
<dbReference type="EMBL" id="VRMN01000002">
    <property type="protein sequence ID" value="KAA8497464.1"/>
    <property type="molecule type" value="Genomic_DNA"/>
</dbReference>
<reference evidence="2" key="1">
    <citation type="journal article" date="2019" name="Nat. Commun.">
        <title>Expansion of phycobilisome linker gene families in mesophilic red algae.</title>
        <authorList>
            <person name="Lee J."/>
            <person name="Kim D."/>
            <person name="Bhattacharya D."/>
            <person name="Yoon H.S."/>
        </authorList>
    </citation>
    <scope>NUCLEOTIDE SEQUENCE [LARGE SCALE GENOMIC DNA]</scope>
    <source>
        <strain evidence="2">CCMP 1328</strain>
    </source>
</reference>
<organism evidence="1 2">
    <name type="scientific">Porphyridium purpureum</name>
    <name type="common">Red alga</name>
    <name type="synonym">Porphyridium cruentum</name>
    <dbReference type="NCBI Taxonomy" id="35688"/>
    <lineage>
        <taxon>Eukaryota</taxon>
        <taxon>Rhodophyta</taxon>
        <taxon>Bangiophyceae</taxon>
        <taxon>Porphyridiales</taxon>
        <taxon>Porphyridiaceae</taxon>
        <taxon>Porphyridium</taxon>
    </lineage>
</organism>
<dbReference type="AlphaFoldDB" id="A0A5J4Z3I5"/>
<proteinExistence type="predicted"/>
<evidence type="ECO:0000313" key="1">
    <source>
        <dbReference type="EMBL" id="KAA8497464.1"/>
    </source>
</evidence>
<protein>
    <submittedName>
        <fullName evidence="1">Uncharacterized protein</fullName>
    </submittedName>
</protein>
<sequence length="76" mass="8172">MDSEGMDVQGLQGGASWIEAFNQLHARIGGQEMMIVQLQEGNRLLQEMLQSVMHQASVVTLGLGVTGVFEVGWGVA</sequence>